<dbReference type="EMBL" id="JADGJD010000345">
    <property type="protein sequence ID" value="KAJ3051912.1"/>
    <property type="molecule type" value="Genomic_DNA"/>
</dbReference>
<feature type="region of interest" description="Disordered" evidence="5">
    <location>
        <begin position="1026"/>
        <end position="1046"/>
    </location>
</feature>
<feature type="domain" description="RanBP2-type" evidence="6">
    <location>
        <begin position="1071"/>
        <end position="1100"/>
    </location>
</feature>
<evidence type="ECO:0000256" key="2">
    <source>
        <dbReference type="ARBA" id="ARBA00022771"/>
    </source>
</evidence>
<keyword evidence="2 4" id="KW-0863">Zinc-finger</keyword>
<keyword evidence="3" id="KW-0862">Zinc</keyword>
<dbReference type="AlphaFoldDB" id="A0AAD5SDZ0"/>
<organism evidence="8 9">
    <name type="scientific">Rhizophlyctis rosea</name>
    <dbReference type="NCBI Taxonomy" id="64517"/>
    <lineage>
        <taxon>Eukaryota</taxon>
        <taxon>Fungi</taxon>
        <taxon>Fungi incertae sedis</taxon>
        <taxon>Chytridiomycota</taxon>
        <taxon>Chytridiomycota incertae sedis</taxon>
        <taxon>Chytridiomycetes</taxon>
        <taxon>Rhizophlyctidales</taxon>
        <taxon>Rhizophlyctidaceae</taxon>
        <taxon>Rhizophlyctis</taxon>
    </lineage>
</organism>
<protein>
    <submittedName>
        <fullName evidence="8">T-complex protein 1 subunit delta</fullName>
    </submittedName>
</protein>
<dbReference type="SUPFAM" id="SSF54277">
    <property type="entry name" value="CAD &amp; PB1 domains"/>
    <property type="match status" value="1"/>
</dbReference>
<feature type="domain" description="PB1" evidence="7">
    <location>
        <begin position="9"/>
        <end position="92"/>
    </location>
</feature>
<dbReference type="SUPFAM" id="SSF48592">
    <property type="entry name" value="GroEL equatorial domain-like"/>
    <property type="match status" value="1"/>
</dbReference>
<dbReference type="SMART" id="SM00666">
    <property type="entry name" value="PB1"/>
    <property type="match status" value="1"/>
</dbReference>
<evidence type="ECO:0000256" key="1">
    <source>
        <dbReference type="ARBA" id="ARBA00022723"/>
    </source>
</evidence>
<dbReference type="Proteomes" id="UP001212841">
    <property type="component" value="Unassembled WGS sequence"/>
</dbReference>
<dbReference type="InterPro" id="IPR027413">
    <property type="entry name" value="GROEL-like_equatorial_sf"/>
</dbReference>
<proteinExistence type="predicted"/>
<dbReference type="Gene3D" id="3.10.20.90">
    <property type="entry name" value="Phosphatidylinositol 3-kinase Catalytic Subunit, Chain A, domain 1"/>
    <property type="match status" value="1"/>
</dbReference>
<evidence type="ECO:0000256" key="5">
    <source>
        <dbReference type="SAM" id="MobiDB-lite"/>
    </source>
</evidence>
<dbReference type="CDD" id="cd05992">
    <property type="entry name" value="PB1"/>
    <property type="match status" value="1"/>
</dbReference>
<feature type="region of interest" description="Disordered" evidence="5">
    <location>
        <begin position="633"/>
        <end position="685"/>
    </location>
</feature>
<dbReference type="PROSITE" id="PS01358">
    <property type="entry name" value="ZF_RANBP2_1"/>
    <property type="match status" value="1"/>
</dbReference>
<evidence type="ECO:0000259" key="6">
    <source>
        <dbReference type="PROSITE" id="PS50199"/>
    </source>
</evidence>
<feature type="region of interest" description="Disordered" evidence="5">
    <location>
        <begin position="473"/>
        <end position="494"/>
    </location>
</feature>
<dbReference type="PROSITE" id="PS51745">
    <property type="entry name" value="PB1"/>
    <property type="match status" value="1"/>
</dbReference>
<feature type="region of interest" description="Disordered" evidence="5">
    <location>
        <begin position="719"/>
        <end position="763"/>
    </location>
</feature>
<dbReference type="InterPro" id="IPR053793">
    <property type="entry name" value="PB1-like"/>
</dbReference>
<name>A0AAD5SDZ0_9FUNG</name>
<dbReference type="SUPFAM" id="SSF90209">
    <property type="entry name" value="Ran binding protein zinc finger-like"/>
    <property type="match status" value="1"/>
</dbReference>
<evidence type="ECO:0000256" key="4">
    <source>
        <dbReference type="PROSITE-ProRule" id="PRU00322"/>
    </source>
</evidence>
<feature type="compositionally biased region" description="Low complexity" evidence="5">
    <location>
        <begin position="479"/>
        <end position="494"/>
    </location>
</feature>
<accession>A0AAD5SDZ0</accession>
<reference evidence="8" key="1">
    <citation type="submission" date="2020-05" db="EMBL/GenBank/DDBJ databases">
        <title>Phylogenomic resolution of chytrid fungi.</title>
        <authorList>
            <person name="Stajich J.E."/>
            <person name="Amses K."/>
            <person name="Simmons R."/>
            <person name="Seto K."/>
            <person name="Myers J."/>
            <person name="Bonds A."/>
            <person name="Quandt C.A."/>
            <person name="Barry K."/>
            <person name="Liu P."/>
            <person name="Grigoriev I."/>
            <person name="Longcore J.E."/>
            <person name="James T.Y."/>
        </authorList>
    </citation>
    <scope>NUCLEOTIDE SEQUENCE</scope>
    <source>
        <strain evidence="8">JEL0318</strain>
    </source>
</reference>
<evidence type="ECO:0000259" key="7">
    <source>
        <dbReference type="PROSITE" id="PS51745"/>
    </source>
</evidence>
<dbReference type="InterPro" id="IPR001876">
    <property type="entry name" value="Znf_RanBP2"/>
</dbReference>
<dbReference type="PROSITE" id="PS50199">
    <property type="entry name" value="ZF_RANBP2_2"/>
    <property type="match status" value="1"/>
</dbReference>
<dbReference type="Gene3D" id="4.10.1060.10">
    <property type="entry name" value="Zinc finger, RanBP2-type"/>
    <property type="match status" value="1"/>
</dbReference>
<keyword evidence="1" id="KW-0479">Metal-binding</keyword>
<evidence type="ECO:0000313" key="8">
    <source>
        <dbReference type="EMBL" id="KAJ3051912.1"/>
    </source>
</evidence>
<dbReference type="Gene3D" id="1.10.560.10">
    <property type="entry name" value="GroEL-like equatorial domain"/>
    <property type="match status" value="1"/>
</dbReference>
<sequence>MAPNGGLTSLTFKVAYGDILRKFVVDGEEELTWERFERKICTLHSIPNPISASYTDEDGDEIVLNSTAELSDFIAGSRVKNAAAIRIRVFHADPPTASANPSPSSSAVSQTLEDDIKPGKKELEVVGLLGLKEGNGALKAAIDRVVAYPGLVKGTMKDGTEMYEPVSRLAAEFSSGSCTTTDALNRFAQICDNYQDLIPYVNEHLPEELRINIPTLASRSSENQHPLNAQPVSELIIPPAFVHPDEAKADAAPETALVKDKEKPIEVRASNMIAAKAVADAVRTSVGPRGIDKKPLYGKNSAAIAISDFLKEIEVRQPGFTKLADLSTAQFVEAGDPTALDLFGLPVSPASTRSCGSGAEWLVVESEGGVEKEVEGTDNPQGTEAAPAMKEAEMLTEVPEVPETLPMEEAHVLDDSLDKPVEASLSTSLAGHYLDDMDDLTVAPFKSPTQTQTSHSGTYLDDMVDLTATPLPQQSKRATQTQTTTPSSSFPTSLTLSPYTFNESDHPYDTDSNHSENQNFEVRYPIAASFPPVTPPSPHLPVSLDTPTDSTHPIVRSSEKGNSRVIVVGGFDGDVVGEGRGAGDSRSVEEFVVRHLGAVVVEGGVRVEGGEMRVEDCFGDEEVVVERQKEMVEGKKEGLASPMPESSQSGGGTSFRHIDQLTGRNQSVLPSEQIHRIPSKPSKSFGLDFEEEDEFVGSLDTGSGRSFVITKGLVAKYRFSGSDSEEENEEEEGDDTPAVQTGPPLIFRKRPKHPPETDEFVPNPVFKRAGLPSELVLPGEQVWPKSSSEEEVVSDGSVEKEQGMSIVKEEGATSSAERPFDNVAQEFEKVTEVLRGVVVQHPELVGVVQMVVEQAQTAVTVSLNAAFAQLQAALQNVNITAPVSSDIAASSPATDAGRCFDVKQKQKSPNAIAASSARLAASRDARDEARNAKIVAKKWEWMENAERGMGASRVAPGSARIVAQRAFVKALNRSKREVTMNMEKGCRAKIDGLRRISGTVPLPPKSGVDLAASSAVPFGTFEHYGGESSRADVPAPPPPATMPGAFPLAPAPPASPHPTSLFSLPPFSPPRTSTWTCQICSFHNDNTHSKCIACATDKQNYELPRFSSPLVPAPPCGCAGCQVPRPEEVVPLQRPGTSERSRYLHHCRRDHSHHRQDKERRRERCGLHRCHRVGEREQRGEDQRQGGKPDFAGEKYGEGLGRLWEMGFRDLEVCRMLLEEGKGDVWWCVDALSGGL</sequence>
<dbReference type="InterPro" id="IPR000270">
    <property type="entry name" value="PB1_dom"/>
</dbReference>
<dbReference type="GO" id="GO:0008270">
    <property type="term" value="F:zinc ion binding"/>
    <property type="evidence" value="ECO:0007669"/>
    <property type="project" value="UniProtKB-KW"/>
</dbReference>
<keyword evidence="9" id="KW-1185">Reference proteome</keyword>
<evidence type="ECO:0000256" key="3">
    <source>
        <dbReference type="ARBA" id="ARBA00022833"/>
    </source>
</evidence>
<feature type="region of interest" description="Disordered" evidence="5">
    <location>
        <begin position="782"/>
        <end position="802"/>
    </location>
</feature>
<dbReference type="InterPro" id="IPR036443">
    <property type="entry name" value="Znf_RanBP2_sf"/>
</dbReference>
<dbReference type="Pfam" id="PF00564">
    <property type="entry name" value="PB1"/>
    <property type="match status" value="1"/>
</dbReference>
<comment type="caution">
    <text evidence="8">The sequence shown here is derived from an EMBL/GenBank/DDBJ whole genome shotgun (WGS) entry which is preliminary data.</text>
</comment>
<evidence type="ECO:0000313" key="9">
    <source>
        <dbReference type="Proteomes" id="UP001212841"/>
    </source>
</evidence>
<gene>
    <name evidence="8" type="primary">CCT4_2</name>
    <name evidence="8" type="ORF">HK097_007081</name>
</gene>
<feature type="compositionally biased region" description="Acidic residues" evidence="5">
    <location>
        <begin position="723"/>
        <end position="735"/>
    </location>
</feature>